<organism evidence="1 2">
    <name type="scientific">Hyaloperonospora arabidopsidis (strain Emoy2)</name>
    <name type="common">Downy mildew agent</name>
    <name type="synonym">Peronospora arabidopsidis</name>
    <dbReference type="NCBI Taxonomy" id="559515"/>
    <lineage>
        <taxon>Eukaryota</taxon>
        <taxon>Sar</taxon>
        <taxon>Stramenopiles</taxon>
        <taxon>Oomycota</taxon>
        <taxon>Peronosporomycetes</taxon>
        <taxon>Peronosporales</taxon>
        <taxon>Peronosporaceae</taxon>
        <taxon>Hyaloperonospora</taxon>
    </lineage>
</organism>
<reference evidence="2" key="1">
    <citation type="journal article" date="2010" name="Science">
        <title>Signatures of adaptation to obligate biotrophy in the Hyaloperonospora arabidopsidis genome.</title>
        <authorList>
            <person name="Baxter L."/>
            <person name="Tripathy S."/>
            <person name="Ishaque N."/>
            <person name="Boot N."/>
            <person name="Cabral A."/>
            <person name="Kemen E."/>
            <person name="Thines M."/>
            <person name="Ah-Fong A."/>
            <person name="Anderson R."/>
            <person name="Badejoko W."/>
            <person name="Bittner-Eddy P."/>
            <person name="Boore J.L."/>
            <person name="Chibucos M.C."/>
            <person name="Coates M."/>
            <person name="Dehal P."/>
            <person name="Delehaunty K."/>
            <person name="Dong S."/>
            <person name="Downton P."/>
            <person name="Dumas B."/>
            <person name="Fabro G."/>
            <person name="Fronick C."/>
            <person name="Fuerstenberg S.I."/>
            <person name="Fulton L."/>
            <person name="Gaulin E."/>
            <person name="Govers F."/>
            <person name="Hughes L."/>
            <person name="Humphray S."/>
            <person name="Jiang R.H."/>
            <person name="Judelson H."/>
            <person name="Kamoun S."/>
            <person name="Kyung K."/>
            <person name="Meijer H."/>
            <person name="Minx P."/>
            <person name="Morris P."/>
            <person name="Nelson J."/>
            <person name="Phuntumart V."/>
            <person name="Qutob D."/>
            <person name="Rehmany A."/>
            <person name="Rougon-Cardoso A."/>
            <person name="Ryden P."/>
            <person name="Torto-Alalibo T."/>
            <person name="Studholme D."/>
            <person name="Wang Y."/>
            <person name="Win J."/>
            <person name="Wood J."/>
            <person name="Clifton S.W."/>
            <person name="Rogers J."/>
            <person name="Van den Ackerveken G."/>
            <person name="Jones J.D."/>
            <person name="McDowell J.M."/>
            <person name="Beynon J."/>
            <person name="Tyler B.M."/>
        </authorList>
    </citation>
    <scope>NUCLEOTIDE SEQUENCE [LARGE SCALE GENOMIC DNA]</scope>
    <source>
        <strain evidence="2">Emoy2</strain>
    </source>
</reference>
<evidence type="ECO:0000313" key="1">
    <source>
        <dbReference type="EnsemblProtists" id="HpaP806800"/>
    </source>
</evidence>
<dbReference type="Proteomes" id="UP000011713">
    <property type="component" value="Unassembled WGS sequence"/>
</dbReference>
<protein>
    <submittedName>
        <fullName evidence="1">Uncharacterized protein</fullName>
    </submittedName>
</protein>
<name>M4BK67_HYAAE</name>
<dbReference type="EnsemblProtists" id="HpaT806800">
    <property type="protein sequence ID" value="HpaP806800"/>
    <property type="gene ID" value="HpaG806800"/>
</dbReference>
<evidence type="ECO:0000313" key="2">
    <source>
        <dbReference type="Proteomes" id="UP000011713"/>
    </source>
</evidence>
<accession>M4BK67</accession>
<dbReference type="AlphaFoldDB" id="M4BK67"/>
<proteinExistence type="predicted"/>
<dbReference type="HOGENOM" id="CLU_2763289_0_0_1"/>
<reference evidence="1" key="2">
    <citation type="submission" date="2015-06" db="UniProtKB">
        <authorList>
            <consortium name="EnsemblProtists"/>
        </authorList>
    </citation>
    <scope>IDENTIFICATION</scope>
    <source>
        <strain evidence="1">Emoy2</strain>
    </source>
</reference>
<dbReference type="VEuPathDB" id="FungiDB:HpaG806800"/>
<dbReference type="InParanoid" id="M4BK67"/>
<dbReference type="EMBL" id="JH598343">
    <property type="status" value="NOT_ANNOTATED_CDS"/>
    <property type="molecule type" value="Genomic_DNA"/>
</dbReference>
<sequence length="70" mass="8080">MNWITSIEGRAPELAPLSYNLDFYAFTLQFVAIDYFKQFAWVCTHQRVGVLRAGRRQNVSSCPEESKQPP</sequence>
<keyword evidence="2" id="KW-1185">Reference proteome</keyword>